<proteinExistence type="predicted"/>
<feature type="non-terminal residue" evidence="1">
    <location>
        <position position="1"/>
    </location>
</feature>
<name>A0ACC1JBM9_9FUNG</name>
<keyword evidence="2" id="KW-1185">Reference proteome</keyword>
<reference evidence="1" key="1">
    <citation type="submission" date="2022-07" db="EMBL/GenBank/DDBJ databases">
        <title>Phylogenomic reconstructions and comparative analyses of Kickxellomycotina fungi.</title>
        <authorList>
            <person name="Reynolds N.K."/>
            <person name="Stajich J.E."/>
            <person name="Barry K."/>
            <person name="Grigoriev I.V."/>
            <person name="Crous P."/>
            <person name="Smith M.E."/>
        </authorList>
    </citation>
    <scope>NUCLEOTIDE SEQUENCE</scope>
    <source>
        <strain evidence="1">NRRL 5244</strain>
    </source>
</reference>
<dbReference type="Proteomes" id="UP001150603">
    <property type="component" value="Unassembled WGS sequence"/>
</dbReference>
<organism evidence="1 2">
    <name type="scientific">Linderina macrospora</name>
    <dbReference type="NCBI Taxonomy" id="4868"/>
    <lineage>
        <taxon>Eukaryota</taxon>
        <taxon>Fungi</taxon>
        <taxon>Fungi incertae sedis</taxon>
        <taxon>Zoopagomycota</taxon>
        <taxon>Kickxellomycotina</taxon>
        <taxon>Kickxellomycetes</taxon>
        <taxon>Kickxellales</taxon>
        <taxon>Kickxellaceae</taxon>
        <taxon>Linderina</taxon>
    </lineage>
</organism>
<protein>
    <submittedName>
        <fullName evidence="1">Cu(2+)-transporting P-type ATPase</fullName>
    </submittedName>
</protein>
<comment type="caution">
    <text evidence="1">The sequence shown here is derived from an EMBL/GenBank/DDBJ whole genome shotgun (WGS) entry which is preliminary data.</text>
</comment>
<sequence length="358" mass="38054">SLPQRKFALLAGAAEGGSEHPLGRAIHSYVQSSLNSHALPALSTDFDSIPGQGIKCHAMPDLGAGAEYACEFGASAEVLVGSTEFLENQGVHLPAGYREVKTRQECIGRTVVLVAIAGEYAGWLALSDVLRPDSIPVIVTLQDSMGVECAMVTGDQPLTAQAVAAECGIRCAYAGISPAGKAAIVRQLQSESTVIKRHWLLRLFSKHRLVHKCVAIVGDGVNDGAALAAAEVGVAMHSGTDVSMEAATVVLMHEDISDVVAALDLSRTIFNHIRWNYLRASLYNILGIPLTTGLFMPLGIMMSPELSEVRVLAAPARRGQTNNENGEFVIDMSDIVDDNGMGIELDILSGNDIMHEDK</sequence>
<evidence type="ECO:0000313" key="2">
    <source>
        <dbReference type="Proteomes" id="UP001150603"/>
    </source>
</evidence>
<evidence type="ECO:0000313" key="1">
    <source>
        <dbReference type="EMBL" id="KAJ1945485.1"/>
    </source>
</evidence>
<gene>
    <name evidence="1" type="primary">CCC2_1</name>
    <name evidence="1" type="ORF">FBU59_002292</name>
</gene>
<accession>A0ACC1JBM9</accession>
<dbReference type="EMBL" id="JANBPW010001229">
    <property type="protein sequence ID" value="KAJ1945485.1"/>
    <property type="molecule type" value="Genomic_DNA"/>
</dbReference>